<proteinExistence type="predicted"/>
<sequence length="241" mass="26893">MEVQAALVDIWQHHITEYYDDLDPSIEELKAPAAVVHPGDEPTVAAASASVPSAPPPPTSAASSSAVPPPPAAEEQAPRGPVEMERNGHVLRSRPEGGGVFCVKCGKQTYNHQHVRLKITRNRCKFHDLPRDRWLQAPGAHAAQSRLDEQEKALNDKYNKNGHLLVWNRKVGKSPHDPASLGRLWCAKCARSWDWRYRANNLPRSRCQEPRGAITPPDWVTPYLEKYPDVVTFLQERQGVG</sequence>
<evidence type="ECO:0000256" key="1">
    <source>
        <dbReference type="SAM" id="MobiDB-lite"/>
    </source>
</evidence>
<reference evidence="2" key="1">
    <citation type="submission" date="2021-01" db="EMBL/GenBank/DDBJ databases">
        <authorList>
            <person name="Corre E."/>
            <person name="Pelletier E."/>
            <person name="Niang G."/>
            <person name="Scheremetjew M."/>
            <person name="Finn R."/>
            <person name="Kale V."/>
            <person name="Holt S."/>
            <person name="Cochrane G."/>
            <person name="Meng A."/>
            <person name="Brown T."/>
            <person name="Cohen L."/>
        </authorList>
    </citation>
    <scope>NUCLEOTIDE SEQUENCE</scope>
    <source>
        <strain evidence="2">Pbaha01</strain>
    </source>
</reference>
<gene>
    <name evidence="2" type="ORF">PBAH0796_LOCUS8897</name>
</gene>
<accession>A0A7S0A5U4</accession>
<protein>
    <submittedName>
        <fullName evidence="2">Uncharacterized protein</fullName>
    </submittedName>
</protein>
<dbReference type="EMBL" id="HBEG01014614">
    <property type="protein sequence ID" value="CAD8353530.1"/>
    <property type="molecule type" value="Transcribed_RNA"/>
</dbReference>
<organism evidence="2">
    <name type="scientific">Pyrodinium bahamense</name>
    <dbReference type="NCBI Taxonomy" id="73915"/>
    <lineage>
        <taxon>Eukaryota</taxon>
        <taxon>Sar</taxon>
        <taxon>Alveolata</taxon>
        <taxon>Dinophyceae</taxon>
        <taxon>Gonyaulacales</taxon>
        <taxon>Pyrocystaceae</taxon>
        <taxon>Pyrodinium</taxon>
    </lineage>
</organism>
<name>A0A7S0A5U4_9DINO</name>
<feature type="region of interest" description="Disordered" evidence="1">
    <location>
        <begin position="38"/>
        <end position="82"/>
    </location>
</feature>
<evidence type="ECO:0000313" key="2">
    <source>
        <dbReference type="EMBL" id="CAD8353530.1"/>
    </source>
</evidence>
<feature type="compositionally biased region" description="Low complexity" evidence="1">
    <location>
        <begin position="42"/>
        <end position="52"/>
    </location>
</feature>
<dbReference type="AlphaFoldDB" id="A0A7S0A5U4"/>